<dbReference type="EMBL" id="CAJNOU010005489">
    <property type="protein sequence ID" value="CAF1479699.1"/>
    <property type="molecule type" value="Genomic_DNA"/>
</dbReference>
<dbReference type="Proteomes" id="UP000663874">
    <property type="component" value="Unassembled WGS sequence"/>
</dbReference>
<reference evidence="1" key="1">
    <citation type="submission" date="2021-02" db="EMBL/GenBank/DDBJ databases">
        <authorList>
            <person name="Nowell W R."/>
        </authorList>
    </citation>
    <scope>NUCLEOTIDE SEQUENCE</scope>
</reference>
<dbReference type="AlphaFoldDB" id="A0A815RMR3"/>
<protein>
    <submittedName>
        <fullName evidence="1">Uncharacterized protein</fullName>
    </submittedName>
</protein>
<comment type="caution">
    <text evidence="1">The sequence shown here is derived from an EMBL/GenBank/DDBJ whole genome shotgun (WGS) entry which is preliminary data.</text>
</comment>
<organism evidence="1 3">
    <name type="scientific">Rotaria sordida</name>
    <dbReference type="NCBI Taxonomy" id="392033"/>
    <lineage>
        <taxon>Eukaryota</taxon>
        <taxon>Metazoa</taxon>
        <taxon>Spiralia</taxon>
        <taxon>Gnathifera</taxon>
        <taxon>Rotifera</taxon>
        <taxon>Eurotatoria</taxon>
        <taxon>Bdelloidea</taxon>
        <taxon>Philodinida</taxon>
        <taxon>Philodinidae</taxon>
        <taxon>Rotaria</taxon>
    </lineage>
</organism>
<gene>
    <name evidence="2" type="ORF">FNK824_LOCUS28176</name>
    <name evidence="1" type="ORF">SEV965_LOCUS35037</name>
</gene>
<sequence length="112" mass="13136">MSDVIPVPTNQKDPRQVRVYPPFNVCCYYGSYCEQICFQIDSNNNVISIRDCDIVYKLNSDERTCSCKSEQYIVYSIHLLLRTFDYILNDSVKEDVMLLIIGKIYYILTLIK</sequence>
<dbReference type="EMBL" id="CAJOBE010007610">
    <property type="protein sequence ID" value="CAF4040999.1"/>
    <property type="molecule type" value="Genomic_DNA"/>
</dbReference>
<proteinExistence type="predicted"/>
<evidence type="ECO:0000313" key="3">
    <source>
        <dbReference type="Proteomes" id="UP000663889"/>
    </source>
</evidence>
<evidence type="ECO:0000313" key="1">
    <source>
        <dbReference type="EMBL" id="CAF1479699.1"/>
    </source>
</evidence>
<name>A0A815RMR3_9BILA</name>
<accession>A0A815RMR3</accession>
<dbReference type="Proteomes" id="UP000663889">
    <property type="component" value="Unassembled WGS sequence"/>
</dbReference>
<evidence type="ECO:0000313" key="2">
    <source>
        <dbReference type="EMBL" id="CAF4040999.1"/>
    </source>
</evidence>